<feature type="domain" description="Ketoreductase" evidence="4">
    <location>
        <begin position="12"/>
        <end position="202"/>
    </location>
</feature>
<protein>
    <submittedName>
        <fullName evidence="5">Oxidoreductase</fullName>
    </submittedName>
</protein>
<dbReference type="InterPro" id="IPR057326">
    <property type="entry name" value="KR_dom"/>
</dbReference>
<reference evidence="5" key="1">
    <citation type="submission" date="2022-12" db="EMBL/GenBank/DDBJ databases">
        <title>Jiella pelagia sp. nov., isolated from phosphonate enriched culture of Northwest Pacific surface seawater.</title>
        <authorList>
            <person name="Shin D.Y."/>
            <person name="Hwang C.Y."/>
        </authorList>
    </citation>
    <scope>NUCLEOTIDE SEQUENCE</scope>
    <source>
        <strain evidence="5">HL-NP1</strain>
    </source>
</reference>
<dbReference type="EMBL" id="CP114029">
    <property type="protein sequence ID" value="WAP68938.1"/>
    <property type="molecule type" value="Genomic_DNA"/>
</dbReference>
<proteinExistence type="inferred from homology"/>
<accession>A0ABY7C2E8</accession>
<evidence type="ECO:0000313" key="5">
    <source>
        <dbReference type="EMBL" id="WAP68938.1"/>
    </source>
</evidence>
<dbReference type="PANTHER" id="PTHR43976">
    <property type="entry name" value="SHORT CHAIN DEHYDROGENASE"/>
    <property type="match status" value="1"/>
</dbReference>
<name>A0ABY7C2E8_9HYPH</name>
<dbReference type="CDD" id="cd05374">
    <property type="entry name" value="17beta-HSD-like_SDR_c"/>
    <property type="match status" value="1"/>
</dbReference>
<dbReference type="InterPro" id="IPR002347">
    <property type="entry name" value="SDR_fam"/>
</dbReference>
<dbReference type="NCBIfam" id="NF004823">
    <property type="entry name" value="PRK06179.1"/>
    <property type="match status" value="1"/>
</dbReference>
<evidence type="ECO:0000256" key="2">
    <source>
        <dbReference type="ARBA" id="ARBA00023002"/>
    </source>
</evidence>
<dbReference type="PANTHER" id="PTHR43976:SF16">
    <property type="entry name" value="SHORT-CHAIN DEHYDROGENASE_REDUCTASE FAMILY PROTEIN"/>
    <property type="match status" value="1"/>
</dbReference>
<dbReference type="PRINTS" id="PR00081">
    <property type="entry name" value="GDHRDH"/>
</dbReference>
<sequence length="276" mass="29007">MTTSSKHAARRKVALVTGASGGIGEATARALAKAGYSVFGTSRRQAAGSTPDGVRMLSLDVTSDSSVAEAVATIEAEAGGIDLLVNNAGVGLMGAAEEISIAQVHGLFETNVYGLMRMTNAVLPIMRRQRSGRIVNLSSIMGLIPAPFSAHYAASKHAVEGYSESLDHEVRDFGIRVVLVEPGMTRSAFESNVGRGDRPIADYGKGRAQVAGWFSEGMKAADTAESVAEKILIAAEAKDPKLRYATGKGTGLIALLRRVVPSSAFDKSVRKQMRLA</sequence>
<dbReference type="PRINTS" id="PR00080">
    <property type="entry name" value="SDRFAMILY"/>
</dbReference>
<gene>
    <name evidence="5" type="ORF">OH818_27670</name>
</gene>
<keyword evidence="6" id="KW-1185">Reference proteome</keyword>
<dbReference type="Pfam" id="PF00106">
    <property type="entry name" value="adh_short"/>
    <property type="match status" value="1"/>
</dbReference>
<evidence type="ECO:0000259" key="4">
    <source>
        <dbReference type="SMART" id="SM00822"/>
    </source>
</evidence>
<evidence type="ECO:0000256" key="3">
    <source>
        <dbReference type="RuleBase" id="RU000363"/>
    </source>
</evidence>
<dbReference type="RefSeq" id="WP_268881374.1">
    <property type="nucleotide sequence ID" value="NZ_CP114029.1"/>
</dbReference>
<comment type="similarity">
    <text evidence="1 3">Belongs to the short-chain dehydrogenases/reductases (SDR) family.</text>
</comment>
<dbReference type="InterPro" id="IPR036291">
    <property type="entry name" value="NAD(P)-bd_dom_sf"/>
</dbReference>
<dbReference type="SMART" id="SM00822">
    <property type="entry name" value="PKS_KR"/>
    <property type="match status" value="1"/>
</dbReference>
<organism evidence="5 6">
    <name type="scientific">Jiella pelagia</name>
    <dbReference type="NCBI Taxonomy" id="2986949"/>
    <lineage>
        <taxon>Bacteria</taxon>
        <taxon>Pseudomonadati</taxon>
        <taxon>Pseudomonadota</taxon>
        <taxon>Alphaproteobacteria</taxon>
        <taxon>Hyphomicrobiales</taxon>
        <taxon>Aurantimonadaceae</taxon>
        <taxon>Jiella</taxon>
    </lineage>
</organism>
<evidence type="ECO:0000256" key="1">
    <source>
        <dbReference type="ARBA" id="ARBA00006484"/>
    </source>
</evidence>
<keyword evidence="2" id="KW-0560">Oxidoreductase</keyword>
<dbReference type="Proteomes" id="UP001164020">
    <property type="component" value="Chromosome"/>
</dbReference>
<dbReference type="InterPro" id="IPR051911">
    <property type="entry name" value="SDR_oxidoreductase"/>
</dbReference>
<dbReference type="SUPFAM" id="SSF51735">
    <property type="entry name" value="NAD(P)-binding Rossmann-fold domains"/>
    <property type="match status" value="1"/>
</dbReference>
<dbReference type="Gene3D" id="3.40.50.720">
    <property type="entry name" value="NAD(P)-binding Rossmann-like Domain"/>
    <property type="match status" value="1"/>
</dbReference>
<evidence type="ECO:0000313" key="6">
    <source>
        <dbReference type="Proteomes" id="UP001164020"/>
    </source>
</evidence>